<organism evidence="1 2">
    <name type="scientific">Leucobacter aridicollis</name>
    <dbReference type="NCBI Taxonomy" id="283878"/>
    <lineage>
        <taxon>Bacteria</taxon>
        <taxon>Bacillati</taxon>
        <taxon>Actinomycetota</taxon>
        <taxon>Actinomycetes</taxon>
        <taxon>Micrococcales</taxon>
        <taxon>Microbacteriaceae</taxon>
        <taxon>Leucobacter</taxon>
    </lineage>
</organism>
<dbReference type="EMBL" id="JACCBD010000001">
    <property type="protein sequence ID" value="NYD25451.1"/>
    <property type="molecule type" value="Genomic_DNA"/>
</dbReference>
<evidence type="ECO:0000313" key="2">
    <source>
        <dbReference type="Proteomes" id="UP000586095"/>
    </source>
</evidence>
<protein>
    <submittedName>
        <fullName evidence="1">Uncharacterized protein</fullName>
    </submittedName>
</protein>
<dbReference type="RefSeq" id="WP_185985936.1">
    <property type="nucleotide sequence ID" value="NZ_BAAALZ010000003.1"/>
</dbReference>
<dbReference type="Proteomes" id="UP000586095">
    <property type="component" value="Unassembled WGS sequence"/>
</dbReference>
<gene>
    <name evidence="1" type="ORF">BJ960_000254</name>
</gene>
<accession>A0A852QVT7</accession>
<reference evidence="1 2" key="1">
    <citation type="submission" date="2020-07" db="EMBL/GenBank/DDBJ databases">
        <title>Sequencing the genomes of 1000 actinobacteria strains.</title>
        <authorList>
            <person name="Klenk H.-P."/>
        </authorList>
    </citation>
    <scope>NUCLEOTIDE SEQUENCE [LARGE SCALE GENOMIC DNA]</scope>
    <source>
        <strain evidence="1 2">DSM 17380</strain>
    </source>
</reference>
<sequence length="556" mass="61133">MKTPSSRMLLTRIDRVSLVGGVLDFEGYAVFEGVAVTGYGQIKTSIVFHSIETQVETALGGFPNEALNGLMPSHDHEVDYSFGGITSSGRFGIPLFSLPVGRYQVLVKAEQGGFEARVDTLAVPDHEEWVLEGTRHYCTRAVGGKWEILVLSAVGRPASDAYHELAEISLEGGILYLEGYFAPRGREISSYESIEFTLSVAPVSATGPNLNISATIPLAIGSREDVSTRSGEPWRNQSKGYYATPAYEGIELPTLATGEYQLLVTARIGDDLQTVVLTPVLKVEGTYSGQAGKPSIGVIGSCLIRDNFRSDLAPGWRDFYSVHGTHFQMSLVSLMSPAVATSEHQFYDLHAHSAECTRRDFTKEYLEEIAQGKPDILLIDARADARHGVIRCGASWVTNHLLMLRKSEYYSSIRANHSIHMLDDPLEYSAAFRQACELLRSFLARRSPKTRVIWVSAKGVGQYRGLSGAGRFVGSKNPEILNRVWAELDSIAVSVFGCDLIDAMRPSLFASSDYPFGTGPIHYEKFYYSVFRERLLAALDYEQSCQLVVLPPVVAA</sequence>
<evidence type="ECO:0000313" key="1">
    <source>
        <dbReference type="EMBL" id="NYD25451.1"/>
    </source>
</evidence>
<comment type="caution">
    <text evidence="1">The sequence shown here is derived from an EMBL/GenBank/DDBJ whole genome shotgun (WGS) entry which is preliminary data.</text>
</comment>
<proteinExistence type="predicted"/>
<name>A0A852QVT7_9MICO</name>
<dbReference type="Pfam" id="PF19786">
    <property type="entry name" value="DUF6270"/>
    <property type="match status" value="1"/>
</dbReference>
<dbReference type="AlphaFoldDB" id="A0A852QVT7"/>
<dbReference type="InterPro" id="IPR046237">
    <property type="entry name" value="DUF6270"/>
</dbReference>
<keyword evidence="2" id="KW-1185">Reference proteome</keyword>